<dbReference type="EMBL" id="FODH01000031">
    <property type="protein sequence ID" value="SEP21620.1"/>
    <property type="molecule type" value="Genomic_DNA"/>
</dbReference>
<protein>
    <submittedName>
        <fullName evidence="4">Flavodoxin family protein</fullName>
    </submittedName>
    <submittedName>
        <fullName evidence="5">Multimeric flavodoxin WrbA</fullName>
    </submittedName>
</protein>
<dbReference type="OrthoDB" id="9790975at2"/>
<evidence type="ECO:0000259" key="3">
    <source>
        <dbReference type="Pfam" id="PF03358"/>
    </source>
</evidence>
<dbReference type="STRING" id="1333845.SAMN04487895_1314"/>
<gene>
    <name evidence="4" type="ORF">KP014_17440</name>
    <name evidence="5" type="ORF">SAMN04487895_1314</name>
</gene>
<dbReference type="InterPro" id="IPR051796">
    <property type="entry name" value="ISF_SsuE-like"/>
</dbReference>
<dbReference type="GO" id="GO:0016491">
    <property type="term" value="F:oxidoreductase activity"/>
    <property type="evidence" value="ECO:0007669"/>
    <property type="project" value="InterPro"/>
</dbReference>
<dbReference type="EMBL" id="CP076607">
    <property type="protein sequence ID" value="QWU13755.1"/>
    <property type="molecule type" value="Genomic_DNA"/>
</dbReference>
<keyword evidence="7" id="KW-1185">Reference proteome</keyword>
<dbReference type="SUPFAM" id="SSF52218">
    <property type="entry name" value="Flavoproteins"/>
    <property type="match status" value="1"/>
</dbReference>
<dbReference type="Pfam" id="PF03358">
    <property type="entry name" value="FMN_red"/>
    <property type="match status" value="1"/>
</dbReference>
<evidence type="ECO:0000313" key="6">
    <source>
        <dbReference type="Proteomes" id="UP000198809"/>
    </source>
</evidence>
<keyword evidence="1" id="KW-0285">Flavoprotein</keyword>
<keyword evidence="2" id="KW-0288">FMN</keyword>
<proteinExistence type="predicted"/>
<sequence>MNDVKVLCLLSSPRDNGNSSKLKEYIERHKYHSQLSVEYIELQKKNIQSCNSCYFCSQKGSCVISDDVEAIVEQMKKADVIIFAPVVYAFGTNTKMQAFLERAGYGYLRTQGRPLRDKFAIITAIGRRYGHESTATQIMENILLNEMIILGSGFLPLFHGTTFPGNIENDKEAIDAFEKSITRVVEYIQKQRGKIRDEYFVN</sequence>
<dbReference type="RefSeq" id="WP_051499518.1">
    <property type="nucleotide sequence ID" value="NZ_CP076607.1"/>
</dbReference>
<evidence type="ECO:0000313" key="5">
    <source>
        <dbReference type="EMBL" id="SEP21620.1"/>
    </source>
</evidence>
<dbReference type="Proteomes" id="UP000198809">
    <property type="component" value="Unassembled WGS sequence"/>
</dbReference>
<reference evidence="5 6" key="1">
    <citation type="submission" date="2016-10" db="EMBL/GenBank/DDBJ databases">
        <authorList>
            <person name="de Groot N.N."/>
        </authorList>
    </citation>
    <scope>NUCLEOTIDE SEQUENCE [LARGE SCALE GENOMIC DNA]</scope>
    <source>
        <strain evidence="5 6">CGMCC 1.10238</strain>
    </source>
</reference>
<evidence type="ECO:0000256" key="2">
    <source>
        <dbReference type="ARBA" id="ARBA00022643"/>
    </source>
</evidence>
<dbReference type="PANTHER" id="PTHR43278:SF4">
    <property type="entry name" value="NAD(P)H-DEPENDENT FMN-CONTAINING OXIDOREDUCTASE YWQN-RELATED"/>
    <property type="match status" value="1"/>
</dbReference>
<name>A0A1H8W1X8_9BACL</name>
<dbReference type="Proteomes" id="UP000683429">
    <property type="component" value="Chromosome"/>
</dbReference>
<reference evidence="4 7" key="2">
    <citation type="submission" date="2021-06" db="EMBL/GenBank/DDBJ databases">
        <title>Whole genome sequence of Paenibacillus sophorae DSM23020 for comparative genomics.</title>
        <authorList>
            <person name="Kim M.-J."/>
            <person name="Lee G."/>
            <person name="Shin J.-H."/>
        </authorList>
    </citation>
    <scope>NUCLEOTIDE SEQUENCE [LARGE SCALE GENOMIC DNA]</scope>
    <source>
        <strain evidence="4 7">DSM 23020</strain>
    </source>
</reference>
<dbReference type="AlphaFoldDB" id="A0A1H8W1X8"/>
<evidence type="ECO:0000313" key="7">
    <source>
        <dbReference type="Proteomes" id="UP000683429"/>
    </source>
</evidence>
<dbReference type="PANTHER" id="PTHR43278">
    <property type="entry name" value="NAD(P)H-DEPENDENT FMN-CONTAINING OXIDOREDUCTASE YWQN-RELATED"/>
    <property type="match status" value="1"/>
</dbReference>
<organism evidence="5 6">
    <name type="scientific">Paenibacillus sophorae</name>
    <dbReference type="NCBI Taxonomy" id="1333845"/>
    <lineage>
        <taxon>Bacteria</taxon>
        <taxon>Bacillati</taxon>
        <taxon>Bacillota</taxon>
        <taxon>Bacilli</taxon>
        <taxon>Bacillales</taxon>
        <taxon>Paenibacillaceae</taxon>
        <taxon>Paenibacillus</taxon>
    </lineage>
</organism>
<dbReference type="InterPro" id="IPR005025">
    <property type="entry name" value="FMN_Rdtase-like_dom"/>
</dbReference>
<dbReference type="Gene3D" id="3.40.50.360">
    <property type="match status" value="1"/>
</dbReference>
<dbReference type="InterPro" id="IPR029039">
    <property type="entry name" value="Flavoprotein-like_sf"/>
</dbReference>
<feature type="domain" description="NADPH-dependent FMN reductase-like" evidence="3">
    <location>
        <begin position="4"/>
        <end position="155"/>
    </location>
</feature>
<evidence type="ECO:0000256" key="1">
    <source>
        <dbReference type="ARBA" id="ARBA00022630"/>
    </source>
</evidence>
<evidence type="ECO:0000313" key="4">
    <source>
        <dbReference type="EMBL" id="QWU13755.1"/>
    </source>
</evidence>
<accession>A0A1H8W1X8</accession>